<evidence type="ECO:0000313" key="2">
    <source>
        <dbReference type="EMBL" id="KAK4534795.1"/>
    </source>
</evidence>
<protein>
    <submittedName>
        <fullName evidence="2">Uncharacterized protein</fullName>
    </submittedName>
</protein>
<feature type="compositionally biased region" description="Basic and acidic residues" evidence="1">
    <location>
        <begin position="65"/>
        <end position="77"/>
    </location>
</feature>
<accession>A0AAV9IRS2</accession>
<name>A0AAV9IRS2_CYACA</name>
<reference evidence="2 3" key="1">
    <citation type="submission" date="2022-07" db="EMBL/GenBank/DDBJ databases">
        <title>Genome-wide signatures of adaptation to extreme environments.</title>
        <authorList>
            <person name="Cho C.H."/>
            <person name="Yoon H.S."/>
        </authorList>
    </citation>
    <scope>NUCLEOTIDE SEQUENCE [LARGE SCALE GENOMIC DNA]</scope>
    <source>
        <strain evidence="2 3">DBV 063 E5</strain>
    </source>
</reference>
<proteinExistence type="predicted"/>
<evidence type="ECO:0000256" key="1">
    <source>
        <dbReference type="SAM" id="MobiDB-lite"/>
    </source>
</evidence>
<dbReference type="EMBL" id="JANCYW010000003">
    <property type="protein sequence ID" value="KAK4534795.1"/>
    <property type="molecule type" value="Genomic_DNA"/>
</dbReference>
<keyword evidence="3" id="KW-1185">Reference proteome</keyword>
<feature type="region of interest" description="Disordered" evidence="1">
    <location>
        <begin position="58"/>
        <end position="77"/>
    </location>
</feature>
<sequence>MGTRPLSETPPGAHPHPCNDALEEVIDGLLQWPVRVRKPWAEFRACLRVHGFFIKRDEEEVDAEGGGHDDHRGRPER</sequence>
<evidence type="ECO:0000313" key="3">
    <source>
        <dbReference type="Proteomes" id="UP001301350"/>
    </source>
</evidence>
<dbReference type="AlphaFoldDB" id="A0AAV9IRS2"/>
<organism evidence="2 3">
    <name type="scientific">Cyanidium caldarium</name>
    <name type="common">Red alga</name>
    <dbReference type="NCBI Taxonomy" id="2771"/>
    <lineage>
        <taxon>Eukaryota</taxon>
        <taxon>Rhodophyta</taxon>
        <taxon>Bangiophyceae</taxon>
        <taxon>Cyanidiales</taxon>
        <taxon>Cyanidiaceae</taxon>
        <taxon>Cyanidium</taxon>
    </lineage>
</organism>
<dbReference type="Proteomes" id="UP001301350">
    <property type="component" value="Unassembled WGS sequence"/>
</dbReference>
<comment type="caution">
    <text evidence="2">The sequence shown here is derived from an EMBL/GenBank/DDBJ whole genome shotgun (WGS) entry which is preliminary data.</text>
</comment>
<gene>
    <name evidence="2" type="ORF">CDCA_CDCA03G0820</name>
</gene>